<comment type="similarity">
    <text evidence="2 6">Belongs to the CTL (choline transporter-like) family.</text>
</comment>
<protein>
    <recommendedName>
        <fullName evidence="6">Choline transporter-like protein</fullName>
    </recommendedName>
</protein>
<dbReference type="InterPro" id="IPR007603">
    <property type="entry name" value="Choline_transptr-like"/>
</dbReference>
<evidence type="ECO:0000256" key="5">
    <source>
        <dbReference type="ARBA" id="ARBA00023136"/>
    </source>
</evidence>
<proteinExistence type="inferred from homology"/>
<evidence type="ECO:0000256" key="6">
    <source>
        <dbReference type="RuleBase" id="RU368066"/>
    </source>
</evidence>
<accession>A0A7R9INY5</accession>
<dbReference type="PANTHER" id="PTHR12385">
    <property type="entry name" value="CHOLINE TRANSPORTER-LIKE (SLC FAMILY 44)"/>
    <property type="match status" value="1"/>
</dbReference>
<dbReference type="EMBL" id="OE005317">
    <property type="protein sequence ID" value="CAD7461886.1"/>
    <property type="molecule type" value="Genomic_DNA"/>
</dbReference>
<keyword evidence="3 6" id="KW-0812">Transmembrane</keyword>
<comment type="subcellular location">
    <subcellularLocation>
        <location evidence="6">Cell membrane</location>
        <topology evidence="6">Multi-pass membrane protein</topology>
    </subcellularLocation>
    <subcellularLocation>
        <location evidence="1">Membrane</location>
        <topology evidence="1">Multi-pass membrane protein</topology>
    </subcellularLocation>
</comment>
<reference evidence="7" key="1">
    <citation type="submission" date="2020-11" db="EMBL/GenBank/DDBJ databases">
        <authorList>
            <person name="Tran Van P."/>
        </authorList>
    </citation>
    <scope>NUCLEOTIDE SEQUENCE</scope>
</reference>
<gene>
    <name evidence="7" type="ORF">TTEB3V08_LOCUS9789</name>
</gene>
<organism evidence="7">
    <name type="scientific">Timema tahoe</name>
    <dbReference type="NCBI Taxonomy" id="61484"/>
    <lineage>
        <taxon>Eukaryota</taxon>
        <taxon>Metazoa</taxon>
        <taxon>Ecdysozoa</taxon>
        <taxon>Arthropoda</taxon>
        <taxon>Hexapoda</taxon>
        <taxon>Insecta</taxon>
        <taxon>Pterygota</taxon>
        <taxon>Neoptera</taxon>
        <taxon>Polyneoptera</taxon>
        <taxon>Phasmatodea</taxon>
        <taxon>Timematodea</taxon>
        <taxon>Timematoidea</taxon>
        <taxon>Timematidae</taxon>
        <taxon>Timema</taxon>
    </lineage>
</organism>
<evidence type="ECO:0000256" key="2">
    <source>
        <dbReference type="ARBA" id="ARBA00007168"/>
    </source>
</evidence>
<keyword evidence="5 6" id="KW-0472">Membrane</keyword>
<evidence type="ECO:0000256" key="3">
    <source>
        <dbReference type="ARBA" id="ARBA00022692"/>
    </source>
</evidence>
<name>A0A7R9INY5_9NEOP</name>
<evidence type="ECO:0000313" key="7">
    <source>
        <dbReference type="EMBL" id="CAD7461886.1"/>
    </source>
</evidence>
<comment type="function">
    <text evidence="6">Choline transporter.</text>
</comment>
<comment type="caution">
    <text evidence="6">Lacks conserved residue(s) required for the propagation of feature annotation.</text>
</comment>
<feature type="transmembrane region" description="Helical" evidence="6">
    <location>
        <begin position="183"/>
        <end position="208"/>
    </location>
</feature>
<dbReference type="GO" id="GO:0005886">
    <property type="term" value="C:plasma membrane"/>
    <property type="evidence" value="ECO:0007669"/>
    <property type="project" value="UniProtKB-SubCell"/>
</dbReference>
<feature type="transmembrane region" description="Helical" evidence="6">
    <location>
        <begin position="156"/>
        <end position="176"/>
    </location>
</feature>
<dbReference type="Pfam" id="PF04515">
    <property type="entry name" value="Choline_transpo"/>
    <property type="match status" value="1"/>
</dbReference>
<keyword evidence="4 6" id="KW-1133">Transmembrane helix</keyword>
<evidence type="ECO:0000256" key="4">
    <source>
        <dbReference type="ARBA" id="ARBA00022989"/>
    </source>
</evidence>
<sequence length="236" mass="26052">MQAIQLMTFSPSTLNRIARRTDIPICSCVGLGWDSRNKESGSVLSSTYQLICYHLGSVAKGSFLVTLVKLPRLILTYIDMKLKRGKEAGSSFAHYGLRCCICCLYCFEKCIKFMNQNAYTVIAMEGHSFCTSAKIAFDALVSNALNLATVNSVGDFILFLGKCIVTAITGFVGLLLMKQNPHLHFYATPTLFICIFAFFIAHSVISLYEFNPLGAKLTSQATPPLPWAAWKRAESS</sequence>
<dbReference type="PANTHER" id="PTHR12385:SF12">
    <property type="entry name" value="CHOLINE TRANSPORTER-LIKE PROTEIN"/>
    <property type="match status" value="1"/>
</dbReference>
<dbReference type="GO" id="GO:0022857">
    <property type="term" value="F:transmembrane transporter activity"/>
    <property type="evidence" value="ECO:0007669"/>
    <property type="project" value="UniProtKB-UniRule"/>
</dbReference>
<dbReference type="AlphaFoldDB" id="A0A7R9INY5"/>
<evidence type="ECO:0000256" key="1">
    <source>
        <dbReference type="ARBA" id="ARBA00004141"/>
    </source>
</evidence>